<dbReference type="InterPro" id="IPR001138">
    <property type="entry name" value="Zn2Cys6_DnaBD"/>
</dbReference>
<organism evidence="9 10">
    <name type="scientific">Debaryomyces fabryi</name>
    <dbReference type="NCBI Taxonomy" id="58627"/>
    <lineage>
        <taxon>Eukaryota</taxon>
        <taxon>Fungi</taxon>
        <taxon>Dikarya</taxon>
        <taxon>Ascomycota</taxon>
        <taxon>Saccharomycotina</taxon>
        <taxon>Pichiomycetes</taxon>
        <taxon>Debaryomycetaceae</taxon>
        <taxon>Debaryomyces</taxon>
    </lineage>
</organism>
<dbReference type="Pfam" id="PF04082">
    <property type="entry name" value="Fungal_trans"/>
    <property type="match status" value="1"/>
</dbReference>
<dbReference type="GO" id="GO:0006351">
    <property type="term" value="P:DNA-templated transcription"/>
    <property type="evidence" value="ECO:0007669"/>
    <property type="project" value="InterPro"/>
</dbReference>
<name>A0A0V1Q7D9_9ASCO</name>
<feature type="compositionally biased region" description="Polar residues" evidence="7">
    <location>
        <begin position="147"/>
        <end position="157"/>
    </location>
</feature>
<keyword evidence="2" id="KW-0805">Transcription regulation</keyword>
<keyword evidence="4" id="KW-0804">Transcription</keyword>
<gene>
    <name evidence="9" type="ORF">AC631_00084</name>
</gene>
<dbReference type="PROSITE" id="PS00463">
    <property type="entry name" value="ZN2_CY6_FUNGAL_1"/>
    <property type="match status" value="1"/>
</dbReference>
<dbReference type="OrthoDB" id="2943660at2759"/>
<feature type="domain" description="Zn(2)-C6 fungal-type" evidence="8">
    <location>
        <begin position="15"/>
        <end position="46"/>
    </location>
</feature>
<dbReference type="GeneID" id="26837093"/>
<keyword evidence="6" id="KW-0175">Coiled coil</keyword>
<evidence type="ECO:0000256" key="7">
    <source>
        <dbReference type="SAM" id="MobiDB-lite"/>
    </source>
</evidence>
<dbReference type="GO" id="GO:0005634">
    <property type="term" value="C:nucleus"/>
    <property type="evidence" value="ECO:0007669"/>
    <property type="project" value="TreeGrafter"/>
</dbReference>
<feature type="compositionally biased region" description="Low complexity" evidence="7">
    <location>
        <begin position="164"/>
        <end position="178"/>
    </location>
</feature>
<keyword evidence="1" id="KW-0479">Metal-binding</keyword>
<dbReference type="Gene3D" id="4.10.240.10">
    <property type="entry name" value="Zn(2)-C6 fungal-type DNA-binding domain"/>
    <property type="match status" value="1"/>
</dbReference>
<evidence type="ECO:0000256" key="6">
    <source>
        <dbReference type="SAM" id="Coils"/>
    </source>
</evidence>
<reference evidence="9 10" key="1">
    <citation type="submission" date="2015-11" db="EMBL/GenBank/DDBJ databases">
        <title>The genome of Debaryomyces fabryi.</title>
        <authorList>
            <person name="Tafer H."/>
            <person name="Lopandic K."/>
        </authorList>
    </citation>
    <scope>NUCLEOTIDE SEQUENCE [LARGE SCALE GENOMIC DNA]</scope>
    <source>
        <strain evidence="9 10">CBS 789</strain>
    </source>
</reference>
<dbReference type="PANTHER" id="PTHR31069">
    <property type="entry name" value="OLEATE-ACTIVATED TRANSCRIPTION FACTOR 1-RELATED"/>
    <property type="match status" value="1"/>
</dbReference>
<dbReference type="InterPro" id="IPR036864">
    <property type="entry name" value="Zn2-C6_fun-type_DNA-bd_sf"/>
</dbReference>
<dbReference type="PROSITE" id="PS50048">
    <property type="entry name" value="ZN2_CY6_FUNGAL_2"/>
    <property type="match status" value="1"/>
</dbReference>
<keyword evidence="3" id="KW-0238">DNA-binding</keyword>
<dbReference type="AlphaFoldDB" id="A0A0V1Q7D9"/>
<dbReference type="GO" id="GO:0000981">
    <property type="term" value="F:DNA-binding transcription factor activity, RNA polymerase II-specific"/>
    <property type="evidence" value="ECO:0007669"/>
    <property type="project" value="InterPro"/>
</dbReference>
<keyword evidence="10" id="KW-1185">Reference proteome</keyword>
<dbReference type="EMBL" id="LMYN01000001">
    <property type="protein sequence ID" value="KSA04213.1"/>
    <property type="molecule type" value="Genomic_DNA"/>
</dbReference>
<dbReference type="CDD" id="cd12148">
    <property type="entry name" value="fungal_TF_MHR"/>
    <property type="match status" value="1"/>
</dbReference>
<feature type="region of interest" description="Disordered" evidence="7">
    <location>
        <begin position="985"/>
        <end position="1021"/>
    </location>
</feature>
<sequence>MPPEHSKKRNRITLSCNYCKKRKVKCDRGQPCSSCVKYNVPGLCEYNAFFNNENQHIGELPPFTVQSSNGVKKGKFDMNAEAIKRQGSQNPEPTVHTELEMLKDKIRQIEASITVSSLSQQNSKISPPPDPYLFNNSISNIPLSRTSTSLRDQTNPIQLPPLTWPTSTSTTPRSVSTESNIRSEQVYDYSNANLTYVGINPFGSSEETINFYEGYTPLIMKSSRRMNFGPFAWISLMSKDVVLRLLWKYAKEKKLIDHSGQKVLDWNSEKINQGKCGIQKDQTCKISQPDLESRSNLESEQEKEFREKALDRDGYNDIRLYNNILDDKENQNEKEQRYKDEKQRKINMNKNAISLGLTVFEGKIDQELKLIDKIKVVLPKQRVIWILINKFFLTVYPFVPFIDETDFKSEMSRILGPEGSNDSKISELNIEKRLDLANIGILLIIIRFTYLSFFSNRNGVNENNLKTNDPSSKAQELKYLLSNPINIDVIHMAQLCLDQFELLRKTNLAVLQCALLMRLYHMFSPEDGDGADGGDSQIYTGMLIQMAYSMGLNREPDNFPEVCNDDKVNNIGRKIWLFLALGDFVQAYCYGNPLCIDDKYVDTKLPYYKPGNENILNVELEKNVLSTFAYFSKFYEKLKTILDLTLSVKQSIKMEELTMLMSEFEKFIHLHYGSLSQFFIPFKDDNFQYPFIKIMKCKNYVNLTNFNMIVFYHFFLYYEKRKQTNLSFFYLRKIYTVVLNEFVEGIFQLVENNHINFGEGADLILNPSLEQIIHKSSQINLAILIRLKFQLHKMSRDVNHELKMSSDYYYQEKHLKLSKLAKFIQKLIDTFMIAMTNLSKRYYYAWKVTKAYRFLLEFSDLDEFLAKEYNQDIIEFSVDQVDELSRMCEESLKRLHKTRIAKKENNINEEKYELQNNQTGSDIPVKDMNNDERESVDNVQVNELNPLTPGMSVASLNSLNFEDMEFINNNEIDNLWMQMASMKNEANSNPENNNNLGNQGLELQPLQTPGSYNSRTPFSSNEFNENQFELLRDIHLDQIFDGNY</sequence>
<evidence type="ECO:0000256" key="5">
    <source>
        <dbReference type="ARBA" id="ARBA00023242"/>
    </source>
</evidence>
<evidence type="ECO:0000256" key="2">
    <source>
        <dbReference type="ARBA" id="ARBA00023015"/>
    </source>
</evidence>
<protein>
    <recommendedName>
        <fullName evidence="8">Zn(2)-C6 fungal-type domain-containing protein</fullName>
    </recommendedName>
</protein>
<dbReference type="GO" id="GO:0000978">
    <property type="term" value="F:RNA polymerase II cis-regulatory region sequence-specific DNA binding"/>
    <property type="evidence" value="ECO:0007669"/>
    <property type="project" value="TreeGrafter"/>
</dbReference>
<dbReference type="CDD" id="cd00067">
    <property type="entry name" value="GAL4"/>
    <property type="match status" value="1"/>
</dbReference>
<dbReference type="SMART" id="SM00066">
    <property type="entry name" value="GAL4"/>
    <property type="match status" value="1"/>
</dbReference>
<feature type="compositionally biased region" description="Polar residues" evidence="7">
    <location>
        <begin position="1007"/>
        <end position="1021"/>
    </location>
</feature>
<dbReference type="InterPro" id="IPR050675">
    <property type="entry name" value="OAF3"/>
</dbReference>
<dbReference type="InterPro" id="IPR007219">
    <property type="entry name" value="XnlR_reg_dom"/>
</dbReference>
<feature type="region of interest" description="Disordered" evidence="7">
    <location>
        <begin position="147"/>
        <end position="178"/>
    </location>
</feature>
<evidence type="ECO:0000313" key="10">
    <source>
        <dbReference type="Proteomes" id="UP000054251"/>
    </source>
</evidence>
<evidence type="ECO:0000256" key="4">
    <source>
        <dbReference type="ARBA" id="ARBA00023163"/>
    </source>
</evidence>
<proteinExistence type="predicted"/>
<accession>A0A0V1Q7D9</accession>
<dbReference type="Pfam" id="PF00172">
    <property type="entry name" value="Zn_clus"/>
    <property type="match status" value="1"/>
</dbReference>
<evidence type="ECO:0000256" key="1">
    <source>
        <dbReference type="ARBA" id="ARBA00022723"/>
    </source>
</evidence>
<keyword evidence="5" id="KW-0539">Nucleus</keyword>
<dbReference type="GO" id="GO:0008270">
    <property type="term" value="F:zinc ion binding"/>
    <property type="evidence" value="ECO:0007669"/>
    <property type="project" value="InterPro"/>
</dbReference>
<evidence type="ECO:0000313" key="9">
    <source>
        <dbReference type="EMBL" id="KSA04213.1"/>
    </source>
</evidence>
<dbReference type="RefSeq" id="XP_015470315.1">
    <property type="nucleotide sequence ID" value="XM_015608914.1"/>
</dbReference>
<dbReference type="PANTHER" id="PTHR31069:SF12">
    <property type="entry name" value="TRANSCRIPTION FACTOR DOMAIN-CONTAINING PROTEIN"/>
    <property type="match status" value="1"/>
</dbReference>
<evidence type="ECO:0000259" key="8">
    <source>
        <dbReference type="PROSITE" id="PS50048"/>
    </source>
</evidence>
<evidence type="ECO:0000256" key="3">
    <source>
        <dbReference type="ARBA" id="ARBA00023125"/>
    </source>
</evidence>
<dbReference type="SUPFAM" id="SSF57701">
    <property type="entry name" value="Zn2/Cys6 DNA-binding domain"/>
    <property type="match status" value="1"/>
</dbReference>
<dbReference type="Proteomes" id="UP000054251">
    <property type="component" value="Unassembled WGS sequence"/>
</dbReference>
<comment type="caution">
    <text evidence="9">The sequence shown here is derived from an EMBL/GenBank/DDBJ whole genome shotgun (WGS) entry which is preliminary data.</text>
</comment>
<feature type="coiled-coil region" evidence="6">
    <location>
        <begin position="321"/>
        <end position="351"/>
    </location>
</feature>
<feature type="compositionally biased region" description="Low complexity" evidence="7">
    <location>
        <begin position="989"/>
        <end position="1006"/>
    </location>
</feature>
<dbReference type="SMART" id="SM00906">
    <property type="entry name" value="Fungal_trans"/>
    <property type="match status" value="1"/>
</dbReference>
<dbReference type="GO" id="GO:0045944">
    <property type="term" value="P:positive regulation of transcription by RNA polymerase II"/>
    <property type="evidence" value="ECO:0007669"/>
    <property type="project" value="TreeGrafter"/>
</dbReference>